<feature type="compositionally biased region" description="Polar residues" evidence="1">
    <location>
        <begin position="179"/>
        <end position="195"/>
    </location>
</feature>
<protein>
    <submittedName>
        <fullName evidence="2">Uncharacterized protein</fullName>
    </submittedName>
</protein>
<organism evidence="2">
    <name type="scientific">Tetraselmis sp. GSL018</name>
    <dbReference type="NCBI Taxonomy" id="582737"/>
    <lineage>
        <taxon>Eukaryota</taxon>
        <taxon>Viridiplantae</taxon>
        <taxon>Chlorophyta</taxon>
        <taxon>core chlorophytes</taxon>
        <taxon>Chlorodendrophyceae</taxon>
        <taxon>Chlorodendrales</taxon>
        <taxon>Chlorodendraceae</taxon>
        <taxon>Tetraselmis</taxon>
    </lineage>
</organism>
<accession>A0A061S566</accession>
<gene>
    <name evidence="2" type="ORF">TSPGSL018_16443</name>
</gene>
<sequence length="201" mass="22284">MYIRYSDEQQNILNTSQNLASRRGVYYIREREKGKIPSNDRSYRITVEEAQGILACRTCSGTERETIQLKYAMQKLLDTKHILLEVIRSSKGISERVKAKYLDELREIEESELSTEAYGSDATPNPGQHLHVAAEKSESVVVLTSSEESDVRELSARGPLLVPDESEGNGGLRPEDTENSSSATPSIHIENSCNGATGPLP</sequence>
<name>A0A061S566_9CHLO</name>
<dbReference type="EMBL" id="GBEZ01007537">
    <property type="protein sequence ID" value="JAC77936.1"/>
    <property type="molecule type" value="Transcribed_RNA"/>
</dbReference>
<evidence type="ECO:0000256" key="1">
    <source>
        <dbReference type="SAM" id="MobiDB-lite"/>
    </source>
</evidence>
<proteinExistence type="predicted"/>
<feature type="region of interest" description="Disordered" evidence="1">
    <location>
        <begin position="143"/>
        <end position="201"/>
    </location>
</feature>
<evidence type="ECO:0000313" key="2">
    <source>
        <dbReference type="EMBL" id="JAC77936.1"/>
    </source>
</evidence>
<dbReference type="AlphaFoldDB" id="A0A061S566"/>
<reference evidence="2" key="1">
    <citation type="submission" date="2014-05" db="EMBL/GenBank/DDBJ databases">
        <title>The transcriptome of the halophilic microalga Tetraselmis sp. GSL018 isolated from the Great Salt Lake, Utah.</title>
        <authorList>
            <person name="Jinkerson R.E."/>
            <person name="D'Adamo S."/>
            <person name="Posewitz M.C."/>
        </authorList>
    </citation>
    <scope>NUCLEOTIDE SEQUENCE</scope>
    <source>
        <strain evidence="2">GSL018</strain>
    </source>
</reference>